<dbReference type="EMBL" id="CP029077">
    <property type="protein sequence ID" value="QED22818.1"/>
    <property type="molecule type" value="Genomic_DNA"/>
</dbReference>
<feature type="binding site" evidence="7">
    <location>
        <position position="81"/>
    </location>
    <ligand>
        <name>Zn(2+)</name>
        <dbReference type="ChEBI" id="CHEBI:29105"/>
        <note>catalytic</note>
    </ligand>
</feature>
<dbReference type="CDD" id="cd01285">
    <property type="entry name" value="nucleoside_deaminase"/>
    <property type="match status" value="1"/>
</dbReference>
<evidence type="ECO:0000259" key="8">
    <source>
        <dbReference type="PROSITE" id="PS51747"/>
    </source>
</evidence>
<reference evidence="9 10" key="1">
    <citation type="journal article" date="2019" name="ISME J.">
        <title>Deianiraea, an extracellular bacterium associated with the ciliate Paramecium, suggests an alternative scenario for the evolution of Rickettsiales.</title>
        <authorList>
            <person name="Castelli M."/>
            <person name="Sabaneyeva E."/>
            <person name="Lanzoni O."/>
            <person name="Lebedeva N."/>
            <person name="Floriano A.M."/>
            <person name="Gaiarsa S."/>
            <person name="Benken K."/>
            <person name="Modeo L."/>
            <person name="Bandi C."/>
            <person name="Potekhin A."/>
            <person name="Sassera D."/>
            <person name="Petroni G."/>
        </authorList>
    </citation>
    <scope>NUCLEOTIDE SEQUENCE [LARGE SCALE GENOMIC DNA]</scope>
    <source>
        <strain evidence="9">CyL4-1</strain>
    </source>
</reference>
<dbReference type="PROSITE" id="PS51747">
    <property type="entry name" value="CYT_DCMP_DEAMINASES_2"/>
    <property type="match status" value="1"/>
</dbReference>
<dbReference type="GO" id="GO:0008270">
    <property type="term" value="F:zinc ion binding"/>
    <property type="evidence" value="ECO:0007669"/>
    <property type="project" value="UniProtKB-UniRule"/>
</dbReference>
<keyword evidence="10" id="KW-1185">Reference proteome</keyword>
<comment type="catalytic activity">
    <reaction evidence="6 7">
        <text>adenosine(34) in tRNA + H2O + H(+) = inosine(34) in tRNA + NH4(+)</text>
        <dbReference type="Rhea" id="RHEA:43168"/>
        <dbReference type="Rhea" id="RHEA-COMP:10373"/>
        <dbReference type="Rhea" id="RHEA-COMP:10374"/>
        <dbReference type="ChEBI" id="CHEBI:15377"/>
        <dbReference type="ChEBI" id="CHEBI:15378"/>
        <dbReference type="ChEBI" id="CHEBI:28938"/>
        <dbReference type="ChEBI" id="CHEBI:74411"/>
        <dbReference type="ChEBI" id="CHEBI:82852"/>
        <dbReference type="EC" id="3.5.4.33"/>
    </reaction>
</comment>
<evidence type="ECO:0000313" key="9">
    <source>
        <dbReference type="EMBL" id="QED22818.1"/>
    </source>
</evidence>
<dbReference type="HAMAP" id="MF_00972">
    <property type="entry name" value="tRNA_aden_deaminase"/>
    <property type="match status" value="1"/>
</dbReference>
<evidence type="ECO:0000256" key="2">
    <source>
        <dbReference type="ARBA" id="ARBA00022694"/>
    </source>
</evidence>
<name>A0A5B8XBU5_9RICK</name>
<organism evidence="9 10">
    <name type="scientific">Candidatus Deianiraea vastatrix</name>
    <dbReference type="NCBI Taxonomy" id="2163644"/>
    <lineage>
        <taxon>Bacteria</taxon>
        <taxon>Pseudomonadati</taxon>
        <taxon>Pseudomonadota</taxon>
        <taxon>Alphaproteobacteria</taxon>
        <taxon>Rickettsiales</taxon>
        <taxon>Candidatus Deianiraeaceae</taxon>
        <taxon>Candidatus Deianiraea</taxon>
    </lineage>
</organism>
<dbReference type="Proteomes" id="UP000321934">
    <property type="component" value="Chromosome"/>
</dbReference>
<dbReference type="EC" id="3.5.4.33" evidence="7"/>
<comment type="cofactor">
    <cofactor evidence="7">
        <name>Zn(2+)</name>
        <dbReference type="ChEBI" id="CHEBI:29105"/>
    </cofactor>
    <text evidence="7">Binds 1 zinc ion per subunit.</text>
</comment>
<evidence type="ECO:0000256" key="7">
    <source>
        <dbReference type="HAMAP-Rule" id="MF_00972"/>
    </source>
</evidence>
<dbReference type="InterPro" id="IPR002125">
    <property type="entry name" value="CMP_dCMP_dom"/>
</dbReference>
<sequence>MTNKFMQVAIECAMKASNINEIPVGAVITLNSNIIATSYNYVQNGKNAVFHAEMLAIISACQYLSSKTLVNCDLYTTLEPCYMCLGAIANAKIRRLYIGCEDERYGGVLNGLQVFKNGNINHKPEIYCGIMEDECKKIIQDFFQKLRNK</sequence>
<feature type="binding site" evidence="7">
    <location>
        <position position="51"/>
    </location>
    <ligand>
        <name>Zn(2+)</name>
        <dbReference type="ChEBI" id="CHEBI:29105"/>
        <note>catalytic</note>
    </ligand>
</feature>
<accession>A0A5B8XBU5</accession>
<protein>
    <recommendedName>
        <fullName evidence="7">tRNA-specific adenosine deaminase</fullName>
        <ecNumber evidence="7">3.5.4.33</ecNumber>
    </recommendedName>
</protein>
<comment type="function">
    <text evidence="7">Catalyzes the deamination of adenosine to inosine at the wobble position 34 of tRNA(Arg2).</text>
</comment>
<evidence type="ECO:0000256" key="3">
    <source>
        <dbReference type="ARBA" id="ARBA00022723"/>
    </source>
</evidence>
<gene>
    <name evidence="7" type="primary">tadA</name>
    <name evidence="9" type="ORF">Deia_00004</name>
</gene>
<comment type="similarity">
    <text evidence="1">Belongs to the cytidine and deoxycytidylate deaminase family. ADAT2 subfamily.</text>
</comment>
<dbReference type="InterPro" id="IPR016192">
    <property type="entry name" value="APOBEC/CMP_deaminase_Zn-bd"/>
</dbReference>
<evidence type="ECO:0000256" key="1">
    <source>
        <dbReference type="ARBA" id="ARBA00010669"/>
    </source>
</evidence>
<dbReference type="GO" id="GO:0002100">
    <property type="term" value="P:tRNA wobble adenosine to inosine editing"/>
    <property type="evidence" value="ECO:0007669"/>
    <property type="project" value="UniProtKB-UniRule"/>
</dbReference>
<feature type="binding site" evidence="7">
    <location>
        <position position="84"/>
    </location>
    <ligand>
        <name>Zn(2+)</name>
        <dbReference type="ChEBI" id="CHEBI:29105"/>
        <note>catalytic</note>
    </ligand>
</feature>
<dbReference type="Pfam" id="PF00383">
    <property type="entry name" value="dCMP_cyt_deam_1"/>
    <property type="match status" value="1"/>
</dbReference>
<dbReference type="PROSITE" id="PS00903">
    <property type="entry name" value="CYT_DCMP_DEAMINASES_1"/>
    <property type="match status" value="1"/>
</dbReference>
<feature type="active site" description="Proton donor" evidence="7">
    <location>
        <position position="53"/>
    </location>
</feature>
<keyword evidence="3 7" id="KW-0479">Metal-binding</keyword>
<dbReference type="RefSeq" id="WP_146820132.1">
    <property type="nucleotide sequence ID" value="NZ_CP029077.1"/>
</dbReference>
<dbReference type="PANTHER" id="PTHR11079">
    <property type="entry name" value="CYTOSINE DEAMINASE FAMILY MEMBER"/>
    <property type="match status" value="1"/>
</dbReference>
<dbReference type="OrthoDB" id="9802676at2"/>
<dbReference type="AlphaFoldDB" id="A0A5B8XBU5"/>
<evidence type="ECO:0000256" key="5">
    <source>
        <dbReference type="ARBA" id="ARBA00022833"/>
    </source>
</evidence>
<dbReference type="SUPFAM" id="SSF53927">
    <property type="entry name" value="Cytidine deaminase-like"/>
    <property type="match status" value="1"/>
</dbReference>
<dbReference type="PANTHER" id="PTHR11079:SF179">
    <property type="entry name" value="TRNA(ADENINE(34)) DEAMINASE, CHLOROPLASTIC"/>
    <property type="match status" value="1"/>
</dbReference>
<keyword evidence="4 7" id="KW-0378">Hydrolase</keyword>
<dbReference type="InterPro" id="IPR028883">
    <property type="entry name" value="tRNA_aden_deaminase"/>
</dbReference>
<dbReference type="GO" id="GO:0052717">
    <property type="term" value="F:tRNA-specific adenosine-34 deaminase activity"/>
    <property type="evidence" value="ECO:0007669"/>
    <property type="project" value="UniProtKB-UniRule"/>
</dbReference>
<dbReference type="Gene3D" id="3.40.140.10">
    <property type="entry name" value="Cytidine Deaminase, domain 2"/>
    <property type="match status" value="1"/>
</dbReference>
<keyword evidence="5 7" id="KW-0862">Zinc</keyword>
<proteinExistence type="inferred from homology"/>
<comment type="subunit">
    <text evidence="7">Homodimer.</text>
</comment>
<feature type="domain" description="CMP/dCMP-type deaminase" evidence="8">
    <location>
        <begin position="1"/>
        <end position="110"/>
    </location>
</feature>
<keyword evidence="2 7" id="KW-0819">tRNA processing</keyword>
<evidence type="ECO:0000256" key="6">
    <source>
        <dbReference type="ARBA" id="ARBA00048045"/>
    </source>
</evidence>
<evidence type="ECO:0000313" key="10">
    <source>
        <dbReference type="Proteomes" id="UP000321934"/>
    </source>
</evidence>
<dbReference type="InterPro" id="IPR016193">
    <property type="entry name" value="Cytidine_deaminase-like"/>
</dbReference>
<evidence type="ECO:0000256" key="4">
    <source>
        <dbReference type="ARBA" id="ARBA00022801"/>
    </source>
</evidence>